<keyword evidence="6" id="KW-0520">NAD</keyword>
<organism evidence="10 11">
    <name type="scientific">Clostridium cadaveris</name>
    <dbReference type="NCBI Taxonomy" id="1529"/>
    <lineage>
        <taxon>Bacteria</taxon>
        <taxon>Bacillati</taxon>
        <taxon>Bacillota</taxon>
        <taxon>Clostridia</taxon>
        <taxon>Eubacteriales</taxon>
        <taxon>Clostridiaceae</taxon>
        <taxon>Clostridium</taxon>
    </lineage>
</organism>
<dbReference type="InterPro" id="IPR022694">
    <property type="entry name" value="3-OHacyl-CoA_DH"/>
</dbReference>
<feature type="domain" description="3-hydroxyacyl-CoA dehydrogenase C-terminal" evidence="7">
    <location>
        <begin position="184"/>
        <end position="280"/>
    </location>
</feature>
<dbReference type="NCBIfam" id="NF004474">
    <property type="entry name" value="PRK05808.1"/>
    <property type="match status" value="1"/>
</dbReference>
<dbReference type="RefSeq" id="WP_027637600.1">
    <property type="nucleotide sequence ID" value="NZ_BAAACD010000005.1"/>
</dbReference>
<evidence type="ECO:0000259" key="7">
    <source>
        <dbReference type="Pfam" id="PF00725"/>
    </source>
</evidence>
<feature type="binding site" evidence="6">
    <location>
        <position position="141"/>
    </location>
    <ligand>
        <name>NAD(+)</name>
        <dbReference type="ChEBI" id="CHEBI:57540"/>
    </ligand>
</feature>
<dbReference type="InterPro" id="IPR036291">
    <property type="entry name" value="NAD(P)-bd_dom_sf"/>
</dbReference>
<dbReference type="GO" id="GO:0019605">
    <property type="term" value="P:butyrate metabolic process"/>
    <property type="evidence" value="ECO:0007669"/>
    <property type="project" value="UniProtKB-UniPathway"/>
</dbReference>
<evidence type="ECO:0000256" key="5">
    <source>
        <dbReference type="PIRSR" id="PIRSR000105-1"/>
    </source>
</evidence>
<feature type="binding site" evidence="6">
    <location>
        <position position="117"/>
    </location>
    <ligand>
        <name>NAD(+)</name>
        <dbReference type="ChEBI" id="CHEBI:57540"/>
    </ligand>
</feature>
<evidence type="ECO:0000259" key="8">
    <source>
        <dbReference type="Pfam" id="PF02737"/>
    </source>
</evidence>
<dbReference type="eggNOG" id="COG1250">
    <property type="taxonomic scope" value="Bacteria"/>
</dbReference>
<dbReference type="GO" id="GO:0070403">
    <property type="term" value="F:NAD+ binding"/>
    <property type="evidence" value="ECO:0007669"/>
    <property type="project" value="InterPro"/>
</dbReference>
<evidence type="ECO:0000256" key="4">
    <source>
        <dbReference type="ARBA" id="ARBA00067747"/>
    </source>
</evidence>
<dbReference type="InterPro" id="IPR006108">
    <property type="entry name" value="3HC_DH_C"/>
</dbReference>
<reference evidence="9 12" key="2">
    <citation type="submission" date="2018-03" db="EMBL/GenBank/DDBJ databases">
        <title>The uncultured portion of the human microbiome is neutrally assembled.</title>
        <authorList>
            <person name="Jeraldo P."/>
            <person name="Boardman L."/>
            <person name="White B.A."/>
            <person name="Nelson H."/>
            <person name="Goldenfeld N."/>
            <person name="Chia N."/>
        </authorList>
    </citation>
    <scope>NUCLEOTIDE SEQUENCE [LARGE SCALE GENOMIC DNA]</scope>
    <source>
        <strain evidence="9">CIM:MAG 903</strain>
    </source>
</reference>
<dbReference type="InterPro" id="IPR008927">
    <property type="entry name" value="6-PGluconate_DH-like_C_sf"/>
</dbReference>
<keyword evidence="11" id="KW-1185">Reference proteome</keyword>
<evidence type="ECO:0000256" key="6">
    <source>
        <dbReference type="PIRSR" id="PIRSR000105-2"/>
    </source>
</evidence>
<dbReference type="InterPro" id="IPR006180">
    <property type="entry name" value="3-OHacyl-CoA_DH_CS"/>
</dbReference>
<evidence type="ECO:0000313" key="11">
    <source>
        <dbReference type="Proteomes" id="UP000182135"/>
    </source>
</evidence>
<comment type="pathway">
    <text evidence="1">Lipid metabolism; butanoate metabolism.</text>
</comment>
<dbReference type="EMBL" id="QAMZ01000049">
    <property type="protein sequence ID" value="PWL52424.1"/>
    <property type="molecule type" value="Genomic_DNA"/>
</dbReference>
<evidence type="ECO:0000313" key="9">
    <source>
        <dbReference type="EMBL" id="PWL52424.1"/>
    </source>
</evidence>
<dbReference type="PIRSF" id="PIRSF000105">
    <property type="entry name" value="HCDH"/>
    <property type="match status" value="1"/>
</dbReference>
<feature type="binding site" evidence="6">
    <location>
        <position position="95"/>
    </location>
    <ligand>
        <name>NAD(+)</name>
        <dbReference type="ChEBI" id="CHEBI:57540"/>
    </ligand>
</feature>
<evidence type="ECO:0000256" key="1">
    <source>
        <dbReference type="ARBA" id="ARBA00005086"/>
    </source>
</evidence>
<dbReference type="AlphaFoldDB" id="A0A1I2LE42"/>
<evidence type="ECO:0000256" key="2">
    <source>
        <dbReference type="ARBA" id="ARBA00009463"/>
    </source>
</evidence>
<dbReference type="EMBL" id="FOOE01000009">
    <property type="protein sequence ID" value="SFF75336.1"/>
    <property type="molecule type" value="Genomic_DNA"/>
</dbReference>
<evidence type="ECO:0000256" key="3">
    <source>
        <dbReference type="ARBA" id="ARBA00023002"/>
    </source>
</evidence>
<name>A0A1I2LE42_9CLOT</name>
<feature type="binding site" evidence="6">
    <location>
        <position position="90"/>
    </location>
    <ligand>
        <name>NAD(+)</name>
        <dbReference type="ChEBI" id="CHEBI:57540"/>
    </ligand>
</feature>
<evidence type="ECO:0000313" key="12">
    <source>
        <dbReference type="Proteomes" id="UP000246114"/>
    </source>
</evidence>
<dbReference type="SUPFAM" id="SSF51735">
    <property type="entry name" value="NAD(P)-binding Rossmann-fold domains"/>
    <property type="match status" value="1"/>
</dbReference>
<dbReference type="PANTHER" id="PTHR48075:SF5">
    <property type="entry name" value="3-HYDROXYBUTYRYL-COA DEHYDROGENASE"/>
    <property type="match status" value="1"/>
</dbReference>
<dbReference type="OrthoDB" id="9771883at2"/>
<proteinExistence type="inferred from homology"/>
<dbReference type="SUPFAM" id="SSF48179">
    <property type="entry name" value="6-phosphogluconate dehydrogenase C-terminal domain-like"/>
    <property type="match status" value="1"/>
</dbReference>
<comment type="similarity">
    <text evidence="2">Belongs to the 3-hydroxyacyl-CoA dehydrogenase family.</text>
</comment>
<dbReference type="Pfam" id="PF02737">
    <property type="entry name" value="3HCDH_N"/>
    <property type="match status" value="1"/>
</dbReference>
<dbReference type="FunFam" id="3.40.50.720:FF:000009">
    <property type="entry name" value="Fatty oxidation complex, alpha subunit"/>
    <property type="match status" value="1"/>
</dbReference>
<dbReference type="Pfam" id="PF00725">
    <property type="entry name" value="3HCDH"/>
    <property type="match status" value="1"/>
</dbReference>
<feature type="binding site" evidence="6">
    <location>
        <begin position="8"/>
        <end position="13"/>
    </location>
    <ligand>
        <name>NAD(+)</name>
        <dbReference type="ChEBI" id="CHEBI:57540"/>
    </ligand>
</feature>
<keyword evidence="3" id="KW-0560">Oxidoreductase</keyword>
<reference evidence="10 11" key="1">
    <citation type="submission" date="2016-10" db="EMBL/GenBank/DDBJ databases">
        <authorList>
            <person name="de Groot N.N."/>
        </authorList>
    </citation>
    <scope>NUCLEOTIDE SEQUENCE [LARGE SCALE GENOMIC DNA]</scope>
    <source>
        <strain evidence="10 11">NLAE-zl-G419</strain>
    </source>
</reference>
<dbReference type="Gene3D" id="1.10.1040.10">
    <property type="entry name" value="N-(1-d-carboxylethyl)-l-norvaline Dehydrogenase, domain 2"/>
    <property type="match status" value="1"/>
</dbReference>
<dbReference type="InterPro" id="IPR013328">
    <property type="entry name" value="6PGD_dom2"/>
</dbReference>
<dbReference type="Proteomes" id="UP000246114">
    <property type="component" value="Unassembled WGS sequence"/>
</dbReference>
<dbReference type="InterPro" id="IPR006176">
    <property type="entry name" value="3-OHacyl-CoA_DH_NAD-bd"/>
</dbReference>
<feature type="binding site" evidence="6">
    <location>
        <position position="272"/>
    </location>
    <ligand>
        <name>NAD(+)</name>
        <dbReference type="ChEBI" id="CHEBI:57540"/>
    </ligand>
</feature>
<dbReference type="GO" id="GO:0006635">
    <property type="term" value="P:fatty acid beta-oxidation"/>
    <property type="evidence" value="ECO:0007669"/>
    <property type="project" value="TreeGrafter"/>
</dbReference>
<protein>
    <recommendedName>
        <fullName evidence="4">3-hydroxybutyryl-CoA dehydrogenase</fullName>
    </recommendedName>
</protein>
<dbReference type="Gene3D" id="3.40.50.720">
    <property type="entry name" value="NAD(P)-binding Rossmann-like Domain"/>
    <property type="match status" value="1"/>
</dbReference>
<accession>A0A1I2LE42</accession>
<feature type="site" description="Important for catalytic activity" evidence="5">
    <location>
        <position position="138"/>
    </location>
</feature>
<gene>
    <name evidence="9" type="ORF">DBY38_10860</name>
    <name evidence="10" type="ORF">SAMN04487885_10948</name>
</gene>
<dbReference type="STRING" id="1529.SAMN04487885_10948"/>
<sequence>MKKVFVLGAGTMGAGIVQAFAQNGFEVIVRDIKDEFVERGLAGIEKNLSKLVAKGKMTEEAKAEISARISGTTDMKLAADCDLVVEAAIENMKIKKEIFAELDSICKPETILASNTSSLSITEVASATKRADKVIGMHFFNPAPVMKLVEVIRGAQTSQETFEAVKSVSEAIGKSPVEVAEAPGFVVNRILIPMINEAVGIYAEGIASVEDIDTAMKYGANHPMGPLALGDLIGLDVCLAIMDVLYNETGDSKYRAHTLLRKYVRAGWLGRKSGKGFYDYSK</sequence>
<dbReference type="NCBIfam" id="NF005875">
    <property type="entry name" value="PRK07819.1"/>
    <property type="match status" value="1"/>
</dbReference>
<dbReference type="PANTHER" id="PTHR48075">
    <property type="entry name" value="3-HYDROXYACYL-COA DEHYDROGENASE FAMILY PROTEIN"/>
    <property type="match status" value="1"/>
</dbReference>
<feature type="domain" description="3-hydroxyacyl-CoA dehydrogenase NAD binding" evidence="8">
    <location>
        <begin position="3"/>
        <end position="181"/>
    </location>
</feature>
<dbReference type="PROSITE" id="PS00067">
    <property type="entry name" value="3HCDH"/>
    <property type="match status" value="1"/>
</dbReference>
<feature type="binding site" evidence="6">
    <location>
        <position position="31"/>
    </location>
    <ligand>
        <name>NAD(+)</name>
        <dbReference type="ChEBI" id="CHEBI:57540"/>
    </ligand>
</feature>
<dbReference type="GO" id="GO:0008691">
    <property type="term" value="F:3-hydroxybutyryl-CoA dehydrogenase activity"/>
    <property type="evidence" value="ECO:0007669"/>
    <property type="project" value="TreeGrafter"/>
</dbReference>
<evidence type="ECO:0000313" key="10">
    <source>
        <dbReference type="EMBL" id="SFF75336.1"/>
    </source>
</evidence>
<dbReference type="UniPathway" id="UPA00863"/>
<dbReference type="Proteomes" id="UP000182135">
    <property type="component" value="Unassembled WGS sequence"/>
</dbReference>